<evidence type="ECO:0000259" key="13">
    <source>
        <dbReference type="PROSITE" id="PS50016"/>
    </source>
</evidence>
<dbReference type="CDD" id="cd19775">
    <property type="entry name" value="Bbox2_TIF1_C-VI"/>
    <property type="match status" value="1"/>
</dbReference>
<accession>A0A914BII6</accession>
<keyword evidence="2" id="KW-0479">Metal-binding</keyword>
<feature type="compositionally biased region" description="Polar residues" evidence="11">
    <location>
        <begin position="646"/>
        <end position="659"/>
    </location>
</feature>
<evidence type="ECO:0000259" key="15">
    <source>
        <dbReference type="PROSITE" id="PS50119"/>
    </source>
</evidence>
<evidence type="ECO:0000256" key="2">
    <source>
        <dbReference type="ARBA" id="ARBA00022723"/>
    </source>
</evidence>
<protein>
    <submittedName>
        <fullName evidence="16">Uncharacterized protein</fullName>
    </submittedName>
</protein>
<dbReference type="FunFam" id="3.30.160.60:FF:000074">
    <property type="entry name" value="Tripartite motif containing 66"/>
    <property type="match status" value="1"/>
</dbReference>
<dbReference type="SMART" id="SM00184">
    <property type="entry name" value="RING"/>
    <property type="match status" value="1"/>
</dbReference>
<dbReference type="PROSITE" id="PS50016">
    <property type="entry name" value="ZF_PHD_2"/>
    <property type="match status" value="1"/>
</dbReference>
<feature type="compositionally biased region" description="Pro residues" evidence="11">
    <location>
        <begin position="397"/>
        <end position="417"/>
    </location>
</feature>
<dbReference type="PROSITE" id="PS01359">
    <property type="entry name" value="ZF_PHD_1"/>
    <property type="match status" value="1"/>
</dbReference>
<feature type="region of interest" description="Disordered" evidence="11">
    <location>
        <begin position="1"/>
        <end position="29"/>
    </location>
</feature>
<dbReference type="InterPro" id="IPR019786">
    <property type="entry name" value="Zinc_finger_PHD-type_CS"/>
</dbReference>
<dbReference type="InterPro" id="IPR001487">
    <property type="entry name" value="Bromodomain"/>
</dbReference>
<evidence type="ECO:0000256" key="9">
    <source>
        <dbReference type="PROSITE-ProRule" id="PRU00024"/>
    </source>
</evidence>
<comment type="subcellular location">
    <subcellularLocation>
        <location evidence="1">Nucleus</location>
    </subcellularLocation>
</comment>
<dbReference type="PANTHER" id="PTHR45915">
    <property type="entry name" value="TRANSCRIPTION INTERMEDIARY FACTOR"/>
    <property type="match status" value="1"/>
</dbReference>
<dbReference type="PROSITE" id="PS50089">
    <property type="entry name" value="ZF_RING_2"/>
    <property type="match status" value="1"/>
</dbReference>
<dbReference type="InterPro" id="IPR019787">
    <property type="entry name" value="Znf_PHD-finger"/>
</dbReference>
<feature type="compositionally biased region" description="Low complexity" evidence="11">
    <location>
        <begin position="1"/>
        <end position="11"/>
    </location>
</feature>
<evidence type="ECO:0000313" key="16">
    <source>
        <dbReference type="EnsemblMetazoa" id="XP_038075914.1"/>
    </source>
</evidence>
<dbReference type="EnsemblMetazoa" id="XM_038219986.1">
    <property type="protein sequence ID" value="XP_038075914.1"/>
    <property type="gene ID" value="LOC119743530"/>
</dbReference>
<dbReference type="SMART" id="SM00297">
    <property type="entry name" value="BROMO"/>
    <property type="match status" value="1"/>
</dbReference>
<dbReference type="PROSITE" id="PS50119">
    <property type="entry name" value="ZF_BBOX"/>
    <property type="match status" value="2"/>
</dbReference>
<dbReference type="InterPro" id="IPR017907">
    <property type="entry name" value="Znf_RING_CS"/>
</dbReference>
<evidence type="ECO:0000256" key="8">
    <source>
        <dbReference type="ARBA" id="ARBA00023242"/>
    </source>
</evidence>
<dbReference type="SUPFAM" id="SSF57903">
    <property type="entry name" value="FYVE/PHD zinc finger"/>
    <property type="match status" value="1"/>
</dbReference>
<dbReference type="SMART" id="SM00336">
    <property type="entry name" value="BBOX"/>
    <property type="match status" value="2"/>
</dbReference>
<feature type="region of interest" description="Disordered" evidence="11">
    <location>
        <begin position="458"/>
        <end position="511"/>
    </location>
</feature>
<keyword evidence="3" id="KW-0677">Repeat</keyword>
<evidence type="ECO:0000256" key="4">
    <source>
        <dbReference type="ARBA" id="ARBA00022771"/>
    </source>
</evidence>
<dbReference type="GeneID" id="119743530"/>
<dbReference type="Proteomes" id="UP000887568">
    <property type="component" value="Unplaced"/>
</dbReference>
<feature type="region of interest" description="Disordered" evidence="11">
    <location>
        <begin position="908"/>
        <end position="951"/>
    </location>
</feature>
<keyword evidence="5" id="KW-0862">Zinc</keyword>
<dbReference type="Gene3D" id="3.30.40.10">
    <property type="entry name" value="Zinc/RING finger domain, C3HC4 (zinc finger)"/>
    <property type="match status" value="2"/>
</dbReference>
<dbReference type="InterPro" id="IPR000315">
    <property type="entry name" value="Znf_B-box"/>
</dbReference>
<dbReference type="OrthoDB" id="6020909at2759"/>
<dbReference type="Pfam" id="PF00628">
    <property type="entry name" value="PHD"/>
    <property type="match status" value="1"/>
</dbReference>
<dbReference type="SMART" id="SM00249">
    <property type="entry name" value="PHD"/>
    <property type="match status" value="2"/>
</dbReference>
<dbReference type="Gene3D" id="3.30.160.60">
    <property type="entry name" value="Classic Zinc Finger"/>
    <property type="match status" value="1"/>
</dbReference>
<feature type="domain" description="B box-type" evidence="15">
    <location>
        <begin position="110"/>
        <end position="156"/>
    </location>
</feature>
<dbReference type="InterPro" id="IPR011011">
    <property type="entry name" value="Znf_FYVE_PHD"/>
</dbReference>
<dbReference type="GO" id="GO:0005634">
    <property type="term" value="C:nucleus"/>
    <property type="evidence" value="ECO:0007669"/>
    <property type="project" value="UniProtKB-SubCell"/>
</dbReference>
<dbReference type="GO" id="GO:0008270">
    <property type="term" value="F:zinc ion binding"/>
    <property type="evidence" value="ECO:0007669"/>
    <property type="project" value="UniProtKB-KW"/>
</dbReference>
<feature type="compositionally biased region" description="Basic and acidic residues" evidence="11">
    <location>
        <begin position="600"/>
        <end position="611"/>
    </location>
</feature>
<dbReference type="InterPro" id="IPR003649">
    <property type="entry name" value="Bbox_C"/>
</dbReference>
<reference evidence="16" key="1">
    <citation type="submission" date="2022-11" db="UniProtKB">
        <authorList>
            <consortium name="EnsemblMetazoa"/>
        </authorList>
    </citation>
    <scope>IDENTIFICATION</scope>
</reference>
<dbReference type="InterPro" id="IPR001965">
    <property type="entry name" value="Znf_PHD"/>
</dbReference>
<evidence type="ECO:0000256" key="1">
    <source>
        <dbReference type="ARBA" id="ARBA00004123"/>
    </source>
</evidence>
<feature type="compositionally biased region" description="Basic and acidic residues" evidence="11">
    <location>
        <begin position="12"/>
        <end position="29"/>
    </location>
</feature>
<keyword evidence="17" id="KW-1185">Reference proteome</keyword>
<proteinExistence type="predicted"/>
<dbReference type="Pfam" id="PF00097">
    <property type="entry name" value="zf-C3HC4"/>
    <property type="match status" value="1"/>
</dbReference>
<dbReference type="Gene3D" id="1.20.920.10">
    <property type="entry name" value="Bromodomain-like"/>
    <property type="match status" value="1"/>
</dbReference>
<feature type="region of interest" description="Disordered" evidence="11">
    <location>
        <begin position="390"/>
        <end position="437"/>
    </location>
</feature>
<evidence type="ECO:0000256" key="3">
    <source>
        <dbReference type="ARBA" id="ARBA00022737"/>
    </source>
</evidence>
<feature type="compositionally biased region" description="Basic and acidic residues" evidence="11">
    <location>
        <begin position="679"/>
        <end position="692"/>
    </location>
</feature>
<dbReference type="OMA" id="ICQNCVM"/>
<dbReference type="SMART" id="SM00502">
    <property type="entry name" value="BBC"/>
    <property type="match status" value="1"/>
</dbReference>
<feature type="domain" description="Bromo" evidence="12">
    <location>
        <begin position="808"/>
        <end position="880"/>
    </location>
</feature>
<dbReference type="SUPFAM" id="SSF57845">
    <property type="entry name" value="B-box zinc-binding domain"/>
    <property type="match status" value="1"/>
</dbReference>
<dbReference type="Pfam" id="PF00643">
    <property type="entry name" value="zf-B_box"/>
    <property type="match status" value="1"/>
</dbReference>
<keyword evidence="6" id="KW-0175">Coiled coil</keyword>
<evidence type="ECO:0000256" key="5">
    <source>
        <dbReference type="ARBA" id="ARBA00022833"/>
    </source>
</evidence>
<dbReference type="Pfam" id="PF00439">
    <property type="entry name" value="Bromodomain"/>
    <property type="match status" value="1"/>
</dbReference>
<evidence type="ECO:0000313" key="17">
    <source>
        <dbReference type="Proteomes" id="UP000887568"/>
    </source>
</evidence>
<dbReference type="InterPro" id="IPR001841">
    <property type="entry name" value="Znf_RING"/>
</dbReference>
<keyword evidence="7 10" id="KW-0103">Bromodomain</keyword>
<dbReference type="InterPro" id="IPR036427">
    <property type="entry name" value="Bromodomain-like_sf"/>
</dbReference>
<sequence length="951" mass="106090">MEQSNTPTPESKTSEPEKEKDEETQKPAEEDWSFETVCRVCNSELVNREPKLMPCLHTVCKQCVLNVTNADKQGCRCPICRQDCRNINEIIDNYFITGGVTMASSESGIKDPSVCLCDDKSEVSALCEDCMEWLCEPCVQAHQRVRVTKDHVIKQRSEVAGTSGEGSNGSGRSEQKPLFCSVHRQEQLKLYCETCEKLTCRDCQLQEHKEHKYQFVGEIASRQKSALRILLEKLGEKQNYVQQTKKHILAKGEQLQTNEERATQEIRNLVFRLVNDITQRGKKLLSDLKGVCDTRRKMFDQQILEVHRVEQAIEHAVDFTNRALRSDNITALLYSQKVIVHQLVFLLRIMCTRQPIAGLDIKFLANMQNMPNFSQLWTLVVHDPLQAANSGAGPAGAAPPAPHPPGPHVPGPHPQSGPVPHELLVGGRMRSPGARPLSAQELQHKINLQQLMNRRQNSMEGNHVGPQGRPGEPPHHAFQQAHGGPPPLSVGPQPQRLPNQPTYRPIYPKNLNSVPFRPGSLQKYNYPPPNITINQMSKQLLSQVGINTSETIPNIPPIMPPRSSSEQSLSLSRSNTPSSPLLVSPASSGDEQAQGNGARIKGESSNSREGRASCSMADGQQRNNNFSPQSMSSGSSQPDVNHAVPASNSSPDIPNSHPNTVPKDESNRSSCMMGNSEPLKIKQEPGLEHPEEFVPPLHLNDSQENGGKHMSPRGHNSDPNEDWCAVCHNGGDLLCCDSCPRVYHLYCHIPSLSATPSDSWVCTLCQSPDSIANARSQSPPTSGRKRRISSALPEREKMLCEKVLLELYCSEDSIPFHDPVSRSVPNYHKIIQHPMELGTIRSRLQTSHFNHYQTILEFVDDFKLMIRNCHVYNGEESEIGRTATSLNCSFSELMVKHLPEYTHLLDRVENNSPLPMPARPSSSGEDGERRRKRKPDKVYHHIATPPPMHIK</sequence>
<dbReference type="AlphaFoldDB" id="A0A914BII6"/>
<dbReference type="PROSITE" id="PS50014">
    <property type="entry name" value="BROMODOMAIN_2"/>
    <property type="match status" value="1"/>
</dbReference>
<evidence type="ECO:0000256" key="7">
    <source>
        <dbReference type="ARBA" id="ARBA00023117"/>
    </source>
</evidence>
<evidence type="ECO:0000256" key="10">
    <source>
        <dbReference type="PROSITE-ProRule" id="PRU00035"/>
    </source>
</evidence>
<dbReference type="PROSITE" id="PS00518">
    <property type="entry name" value="ZF_RING_1"/>
    <property type="match status" value="1"/>
</dbReference>
<dbReference type="SUPFAM" id="SSF47370">
    <property type="entry name" value="Bromodomain"/>
    <property type="match status" value="1"/>
</dbReference>
<feature type="domain" description="PHD-type" evidence="13">
    <location>
        <begin position="721"/>
        <end position="768"/>
    </location>
</feature>
<dbReference type="GO" id="GO:0000785">
    <property type="term" value="C:chromatin"/>
    <property type="evidence" value="ECO:0007669"/>
    <property type="project" value="TreeGrafter"/>
</dbReference>
<evidence type="ECO:0000256" key="11">
    <source>
        <dbReference type="SAM" id="MobiDB-lite"/>
    </source>
</evidence>
<evidence type="ECO:0000259" key="14">
    <source>
        <dbReference type="PROSITE" id="PS50089"/>
    </source>
</evidence>
<evidence type="ECO:0000256" key="6">
    <source>
        <dbReference type="ARBA" id="ARBA00023054"/>
    </source>
</evidence>
<dbReference type="InterPro" id="IPR018957">
    <property type="entry name" value="Znf_C3HC4_RING-type"/>
</dbReference>
<keyword evidence="8" id="KW-0539">Nucleus</keyword>
<feature type="domain" description="RING-type" evidence="14">
    <location>
        <begin position="38"/>
        <end position="81"/>
    </location>
</feature>
<feature type="region of interest" description="Disordered" evidence="11">
    <location>
        <begin position="551"/>
        <end position="715"/>
    </location>
</feature>
<feature type="domain" description="B box-type" evidence="15">
    <location>
        <begin position="175"/>
        <end position="216"/>
    </location>
</feature>
<dbReference type="CDD" id="cd15541">
    <property type="entry name" value="PHD_TIF1_like"/>
    <property type="match status" value="1"/>
</dbReference>
<feature type="compositionally biased region" description="Low complexity" evidence="11">
    <location>
        <begin position="562"/>
        <end position="588"/>
    </location>
</feature>
<dbReference type="InterPro" id="IPR013083">
    <property type="entry name" value="Znf_RING/FYVE/PHD"/>
</dbReference>
<evidence type="ECO:0000259" key="12">
    <source>
        <dbReference type="PROSITE" id="PS50014"/>
    </source>
</evidence>
<keyword evidence="4 9" id="KW-0863">Zinc-finger</keyword>
<dbReference type="SUPFAM" id="SSF57850">
    <property type="entry name" value="RING/U-box"/>
    <property type="match status" value="1"/>
</dbReference>
<feature type="compositionally biased region" description="Low complexity" evidence="11">
    <location>
        <begin position="627"/>
        <end position="638"/>
    </location>
</feature>
<organism evidence="16 17">
    <name type="scientific">Patiria miniata</name>
    <name type="common">Bat star</name>
    <name type="synonym">Asterina miniata</name>
    <dbReference type="NCBI Taxonomy" id="46514"/>
    <lineage>
        <taxon>Eukaryota</taxon>
        <taxon>Metazoa</taxon>
        <taxon>Echinodermata</taxon>
        <taxon>Eleutherozoa</taxon>
        <taxon>Asterozoa</taxon>
        <taxon>Asteroidea</taxon>
        <taxon>Valvatacea</taxon>
        <taxon>Valvatida</taxon>
        <taxon>Asterinidae</taxon>
        <taxon>Patiria</taxon>
    </lineage>
</organism>
<name>A0A914BII6_PATMI</name>
<dbReference type="RefSeq" id="XP_038075914.1">
    <property type="nucleotide sequence ID" value="XM_038219986.1"/>
</dbReference>
<dbReference type="PANTHER" id="PTHR45915:SF6">
    <property type="entry name" value="E3 UBIQUITIN-PROTEIN LIGASE TRIM33"/>
    <property type="match status" value="1"/>
</dbReference>